<accession>A0A2A5W9Q3</accession>
<dbReference type="EMBL" id="NTJZ01000011">
    <property type="protein sequence ID" value="PDH33024.1"/>
    <property type="molecule type" value="Genomic_DNA"/>
</dbReference>
<dbReference type="Proteomes" id="UP000219329">
    <property type="component" value="Unassembled WGS sequence"/>
</dbReference>
<evidence type="ECO:0000313" key="3">
    <source>
        <dbReference type="Proteomes" id="UP000219329"/>
    </source>
</evidence>
<reference evidence="2 3" key="1">
    <citation type="submission" date="2017-08" db="EMBL/GenBank/DDBJ databases">
        <title>Fine stratification of microbial communities through a metagenomic profile of the photic zone.</title>
        <authorList>
            <person name="Haro-Moreno J.M."/>
            <person name="Lopez-Perez M."/>
            <person name="De La Torre J."/>
            <person name="Picazo A."/>
            <person name="Camacho A."/>
            <person name="Rodriguez-Valera F."/>
        </authorList>
    </citation>
    <scope>NUCLEOTIDE SEQUENCE [LARGE SCALE GENOMIC DNA]</scope>
    <source>
        <strain evidence="2">MED-G28</strain>
    </source>
</reference>
<name>A0A2A5W9Q3_9GAMM</name>
<feature type="coiled-coil region" evidence="1">
    <location>
        <begin position="51"/>
        <end position="87"/>
    </location>
</feature>
<gene>
    <name evidence="2" type="ORF">CNF02_09955</name>
</gene>
<proteinExistence type="predicted"/>
<keyword evidence="1" id="KW-0175">Coiled coil</keyword>
<organism evidence="2 3">
    <name type="scientific">OM182 bacterium MED-G28</name>
    <dbReference type="NCBI Taxonomy" id="1986256"/>
    <lineage>
        <taxon>Bacteria</taxon>
        <taxon>Pseudomonadati</taxon>
        <taxon>Pseudomonadota</taxon>
        <taxon>Gammaproteobacteria</taxon>
        <taxon>OMG group</taxon>
        <taxon>OM182 clade</taxon>
    </lineage>
</organism>
<protein>
    <submittedName>
        <fullName evidence="2">Uncharacterized protein</fullName>
    </submittedName>
</protein>
<feature type="coiled-coil region" evidence="1">
    <location>
        <begin position="112"/>
        <end position="162"/>
    </location>
</feature>
<evidence type="ECO:0000256" key="1">
    <source>
        <dbReference type="SAM" id="Coils"/>
    </source>
</evidence>
<evidence type="ECO:0000313" key="2">
    <source>
        <dbReference type="EMBL" id="PDH33024.1"/>
    </source>
</evidence>
<sequence length="234" mass="26477">MNSYKIRIVLLQGLQGLGSISIAMVFLITLTACTSQAAREAELAAIDAEREAQLENTASAIEQERQRAMQEQRRREAEDRVRIAAAQQLREESLAREEALAREETRARQEAFAREEELARAEKERRRREEAEQREYERLALNAAAEAERQSKLELIAELEVQIASIESTTMQDESTAAILRAAIMVAEELLDTLATEQAKYESTDEYGNTLEPLAKELIAELEARKDSLVRQAQ</sequence>
<dbReference type="AlphaFoldDB" id="A0A2A5W9Q3"/>
<dbReference type="PROSITE" id="PS51257">
    <property type="entry name" value="PROKAR_LIPOPROTEIN"/>
    <property type="match status" value="1"/>
</dbReference>
<comment type="caution">
    <text evidence="2">The sequence shown here is derived from an EMBL/GenBank/DDBJ whole genome shotgun (WGS) entry which is preliminary data.</text>
</comment>